<proteinExistence type="predicted"/>
<dbReference type="GO" id="GO:0004674">
    <property type="term" value="F:protein serine/threonine kinase activity"/>
    <property type="evidence" value="ECO:0007669"/>
    <property type="project" value="UniProtKB-KW"/>
</dbReference>
<dbReference type="Pfam" id="PF00069">
    <property type="entry name" value="Pkinase"/>
    <property type="match status" value="1"/>
</dbReference>
<feature type="binding site" evidence="6">
    <location>
        <position position="36"/>
    </location>
    <ligand>
        <name>ATP</name>
        <dbReference type="ChEBI" id="CHEBI:30616"/>
    </ligand>
</feature>
<dbReference type="FunFam" id="1.10.510.10:FF:000571">
    <property type="entry name" value="Maternal embryonic leucine zipper kinase"/>
    <property type="match status" value="1"/>
</dbReference>
<keyword evidence="1" id="KW-0723">Serine/threonine-protein kinase</keyword>
<dbReference type="AlphaFoldDB" id="A0A6P8I542"/>
<dbReference type="InterPro" id="IPR000719">
    <property type="entry name" value="Prot_kinase_dom"/>
</dbReference>
<name>A0A6P8I542_ACTTE</name>
<reference evidence="9" key="1">
    <citation type="submission" date="2025-08" db="UniProtKB">
        <authorList>
            <consortium name="RefSeq"/>
        </authorList>
    </citation>
    <scope>IDENTIFICATION</scope>
    <source>
        <tissue evidence="9">Tentacle</tissue>
    </source>
</reference>
<dbReference type="PROSITE" id="PS50011">
    <property type="entry name" value="PROTEIN_KINASE_DOM"/>
    <property type="match status" value="1"/>
</dbReference>
<dbReference type="GeneID" id="116298642"/>
<dbReference type="Gene3D" id="1.10.510.10">
    <property type="entry name" value="Transferase(Phosphotransferase) domain 1"/>
    <property type="match status" value="1"/>
</dbReference>
<evidence type="ECO:0000256" key="6">
    <source>
        <dbReference type="PROSITE-ProRule" id="PRU10141"/>
    </source>
</evidence>
<evidence type="ECO:0000259" key="7">
    <source>
        <dbReference type="PROSITE" id="PS50011"/>
    </source>
</evidence>
<dbReference type="PIRSF" id="PIRSF000654">
    <property type="entry name" value="Integrin-linked_kinase"/>
    <property type="match status" value="1"/>
</dbReference>
<feature type="domain" description="Protein kinase" evidence="7">
    <location>
        <begin position="7"/>
        <end position="268"/>
    </location>
</feature>
<evidence type="ECO:0000256" key="4">
    <source>
        <dbReference type="ARBA" id="ARBA00022777"/>
    </source>
</evidence>
<dbReference type="SUPFAM" id="SSF56112">
    <property type="entry name" value="Protein kinase-like (PK-like)"/>
    <property type="match status" value="1"/>
</dbReference>
<dbReference type="KEGG" id="aten:116298642"/>
<evidence type="ECO:0000256" key="2">
    <source>
        <dbReference type="ARBA" id="ARBA00022679"/>
    </source>
</evidence>
<gene>
    <name evidence="9" type="primary">LOC116298642</name>
</gene>
<evidence type="ECO:0000256" key="1">
    <source>
        <dbReference type="ARBA" id="ARBA00022527"/>
    </source>
</evidence>
<accession>A0A6P8I542</accession>
<dbReference type="PROSITE" id="PS00107">
    <property type="entry name" value="PROTEIN_KINASE_ATP"/>
    <property type="match status" value="1"/>
</dbReference>
<dbReference type="CDD" id="cd05117">
    <property type="entry name" value="STKc_CAMK"/>
    <property type="match status" value="1"/>
</dbReference>
<evidence type="ECO:0000256" key="3">
    <source>
        <dbReference type="ARBA" id="ARBA00022741"/>
    </source>
</evidence>
<evidence type="ECO:0000313" key="8">
    <source>
        <dbReference type="Proteomes" id="UP000515163"/>
    </source>
</evidence>
<evidence type="ECO:0000313" key="9">
    <source>
        <dbReference type="RefSeq" id="XP_031563028.1"/>
    </source>
</evidence>
<keyword evidence="2" id="KW-0808">Transferase</keyword>
<organism evidence="8 9">
    <name type="scientific">Actinia tenebrosa</name>
    <name type="common">Australian red waratah sea anemone</name>
    <dbReference type="NCBI Taxonomy" id="6105"/>
    <lineage>
        <taxon>Eukaryota</taxon>
        <taxon>Metazoa</taxon>
        <taxon>Cnidaria</taxon>
        <taxon>Anthozoa</taxon>
        <taxon>Hexacorallia</taxon>
        <taxon>Actiniaria</taxon>
        <taxon>Actiniidae</taxon>
        <taxon>Actinia</taxon>
    </lineage>
</organism>
<protein>
    <submittedName>
        <fullName evidence="9">Calcium/calmodulin-dependent protein kinase type II-like</fullName>
    </submittedName>
</protein>
<evidence type="ECO:0000256" key="5">
    <source>
        <dbReference type="ARBA" id="ARBA00022840"/>
    </source>
</evidence>
<dbReference type="InterPro" id="IPR017441">
    <property type="entry name" value="Protein_kinase_ATP_BS"/>
</dbReference>
<dbReference type="RefSeq" id="XP_031563028.1">
    <property type="nucleotide sequence ID" value="XM_031707168.1"/>
</dbReference>
<keyword evidence="3 6" id="KW-0547">Nucleotide-binding</keyword>
<keyword evidence="5 6" id="KW-0067">ATP-binding</keyword>
<dbReference type="PANTHER" id="PTHR24347">
    <property type="entry name" value="SERINE/THREONINE-PROTEIN KINASE"/>
    <property type="match status" value="1"/>
</dbReference>
<dbReference type="InterPro" id="IPR011009">
    <property type="entry name" value="Kinase-like_dom_sf"/>
</dbReference>
<dbReference type="FunFam" id="3.30.200.20:FF:000315">
    <property type="entry name" value="Calcium-dependent protein kinase 3"/>
    <property type="match status" value="1"/>
</dbReference>
<dbReference type="Proteomes" id="UP000515163">
    <property type="component" value="Unplaced"/>
</dbReference>
<dbReference type="InParanoid" id="A0A6P8I542"/>
<dbReference type="GO" id="GO:0005524">
    <property type="term" value="F:ATP binding"/>
    <property type="evidence" value="ECO:0007669"/>
    <property type="project" value="UniProtKB-UniRule"/>
</dbReference>
<keyword evidence="4" id="KW-0418">Kinase</keyword>
<dbReference type="OrthoDB" id="40902at2759"/>
<sequence length="300" mass="34549">MEFLCQFEVRDILGKGSFSEVKRCIDKRTKTDYAVKELPYRNKKEKSKITNEVEILQKLDHHNIIRLHYMYAGQQSYYLVLEHASGGDLLNDIVCRSMFSEQTAREISVQILDAVQYLHDKHVVHRNIRPEKFVLAWKSVSDQPFPPIKLTGFGIARRLTDEWDTVRCQVEGSPLYLAPETVTDQPIGTPVDIWACGVILYILLAGYPPFWSTQRPQLFKLITNGQIRFPQAELKGISPEAMSRLSKMLNVEPKERITADQSKKETWIVCEKWPFNAKRKLKGAVLTVFAMNRMQESGSS</sequence>
<keyword evidence="8" id="KW-1185">Reference proteome</keyword>